<evidence type="ECO:0000256" key="7">
    <source>
        <dbReference type="ARBA" id="ARBA00047899"/>
    </source>
</evidence>
<evidence type="ECO:0000313" key="12">
    <source>
        <dbReference type="Proteomes" id="UP000673691"/>
    </source>
</evidence>
<name>A0A8H8DFQ9_9FUNG</name>
<feature type="non-terminal residue" evidence="11">
    <location>
        <position position="595"/>
    </location>
</feature>
<dbReference type="GO" id="GO:0005956">
    <property type="term" value="C:protein kinase CK2 complex"/>
    <property type="evidence" value="ECO:0007669"/>
    <property type="project" value="TreeGrafter"/>
</dbReference>
<feature type="compositionally biased region" description="Basic and acidic residues" evidence="9">
    <location>
        <begin position="184"/>
        <end position="194"/>
    </location>
</feature>
<dbReference type="GO" id="GO:0051726">
    <property type="term" value="P:regulation of cell cycle"/>
    <property type="evidence" value="ECO:0007669"/>
    <property type="project" value="TreeGrafter"/>
</dbReference>
<dbReference type="OrthoDB" id="4062651at2759"/>
<dbReference type="AlphaFoldDB" id="A0A8H8DFQ9"/>
<evidence type="ECO:0000256" key="8">
    <source>
        <dbReference type="ARBA" id="ARBA00048679"/>
    </source>
</evidence>
<dbReference type="Pfam" id="PF00069">
    <property type="entry name" value="Pkinase"/>
    <property type="match status" value="1"/>
</dbReference>
<keyword evidence="12" id="KW-1185">Reference proteome</keyword>
<dbReference type="GO" id="GO:0005634">
    <property type="term" value="C:nucleus"/>
    <property type="evidence" value="ECO:0007669"/>
    <property type="project" value="TreeGrafter"/>
</dbReference>
<feature type="compositionally biased region" description="Basic and acidic residues" evidence="9">
    <location>
        <begin position="202"/>
        <end position="220"/>
    </location>
</feature>
<dbReference type="PROSITE" id="PS50011">
    <property type="entry name" value="PROTEIN_KINASE_DOM"/>
    <property type="match status" value="1"/>
</dbReference>
<feature type="region of interest" description="Disordered" evidence="9">
    <location>
        <begin position="118"/>
        <end position="239"/>
    </location>
</feature>
<accession>A0A8H8DFQ9</accession>
<evidence type="ECO:0000256" key="5">
    <source>
        <dbReference type="ARBA" id="ARBA00022777"/>
    </source>
</evidence>
<reference evidence="11 12" key="1">
    <citation type="journal article" name="Sci. Rep.">
        <title>Genome-scale phylogenetic analyses confirm Olpidium as the closest living zoosporic fungus to the non-flagellated, terrestrial fungi.</title>
        <authorList>
            <person name="Chang Y."/>
            <person name="Rochon D."/>
            <person name="Sekimoto S."/>
            <person name="Wang Y."/>
            <person name="Chovatia M."/>
            <person name="Sandor L."/>
            <person name="Salamov A."/>
            <person name="Grigoriev I.V."/>
            <person name="Stajich J.E."/>
            <person name="Spatafora J.W."/>
        </authorList>
    </citation>
    <scope>NUCLEOTIDE SEQUENCE [LARGE SCALE GENOMIC DNA]</scope>
    <source>
        <strain evidence="11">S191</strain>
    </source>
</reference>
<keyword evidence="3" id="KW-0808">Transferase</keyword>
<evidence type="ECO:0000313" key="11">
    <source>
        <dbReference type="EMBL" id="KAG5456202.1"/>
    </source>
</evidence>
<dbReference type="EMBL" id="JAEFCI010012117">
    <property type="protein sequence ID" value="KAG5456202.1"/>
    <property type="molecule type" value="Genomic_DNA"/>
</dbReference>
<comment type="caution">
    <text evidence="11">The sequence shown here is derived from an EMBL/GenBank/DDBJ whole genome shotgun (WGS) entry which is preliminary data.</text>
</comment>
<evidence type="ECO:0000256" key="1">
    <source>
        <dbReference type="ARBA" id="ARBA00012513"/>
    </source>
</evidence>
<dbReference type="SUPFAM" id="SSF56112">
    <property type="entry name" value="Protein kinase-like (PK-like)"/>
    <property type="match status" value="1"/>
</dbReference>
<comment type="catalytic activity">
    <reaction evidence="7">
        <text>L-threonyl-[protein] + ATP = O-phospho-L-threonyl-[protein] + ADP + H(+)</text>
        <dbReference type="Rhea" id="RHEA:46608"/>
        <dbReference type="Rhea" id="RHEA-COMP:11060"/>
        <dbReference type="Rhea" id="RHEA-COMP:11605"/>
        <dbReference type="ChEBI" id="CHEBI:15378"/>
        <dbReference type="ChEBI" id="CHEBI:30013"/>
        <dbReference type="ChEBI" id="CHEBI:30616"/>
        <dbReference type="ChEBI" id="CHEBI:61977"/>
        <dbReference type="ChEBI" id="CHEBI:456216"/>
        <dbReference type="EC" id="2.7.11.1"/>
    </reaction>
</comment>
<dbReference type="InterPro" id="IPR018844">
    <property type="entry name" value="Dnt1-like_N"/>
</dbReference>
<dbReference type="InterPro" id="IPR000719">
    <property type="entry name" value="Prot_kinase_dom"/>
</dbReference>
<feature type="compositionally biased region" description="Basic residues" evidence="9">
    <location>
        <begin position="221"/>
        <end position="232"/>
    </location>
</feature>
<feature type="domain" description="Protein kinase" evidence="10">
    <location>
        <begin position="407"/>
        <end position="595"/>
    </location>
</feature>
<feature type="compositionally biased region" description="Acidic residues" evidence="9">
    <location>
        <begin position="148"/>
        <end position="173"/>
    </location>
</feature>
<dbReference type="GO" id="GO:0004674">
    <property type="term" value="F:protein serine/threonine kinase activity"/>
    <property type="evidence" value="ECO:0007669"/>
    <property type="project" value="UniProtKB-KW"/>
</dbReference>
<keyword evidence="6" id="KW-0067">ATP-binding</keyword>
<sequence>MALKLRVLIPPGPLTAAAKAKKRKASVLEDAALAENAPAALAAEEGYRKFVVFAQPGDTVAQLKETILVQYKRLFARDGTSVPKNIPFLKDANGFVVDDAYVAAHCFAEDSRVYAEKPVRRRRRNARAKTTGGVGADAEDIHPRQHDDDDDDDNDDDEEEEEGEEEEEEEESTPEPAVAPVRPPPERMAKEAKDARHKAKEHKVDKAEPSERKVIEVKKDEKKKKKEKKHQPKPSAAAALVGPASTVAGAPTPLAKKLKTHAGANPGRWFRTQFVRGFCVAEAAVSNGGSRWGGRSPGRGTAEDMDGTGERIRNRLCVPRLRTLCRLPCRAKGRRRATAAVLFSEVVLEDAPLSAPPARGGGDVPAADLFLESVEATGCPGCEVELYGPVDGVQADKTFAGRQSALRATPDRHGVPCLENCYRRTSENAYQWRRADRMLASRESASPVRIADFLPLAFKTVTNPTLFRTELAVLRHIDKCRRTATCPHIIHLTDHFTDDNGDPILVFRKHEKLSWEGLDLIDIACHARELMLALRAIHSVGIAHLDVNPANLMKDKKGRLVLIDFGLARECVPEDQRGRKSAAVDASPNLIGMGV</sequence>
<evidence type="ECO:0000256" key="9">
    <source>
        <dbReference type="SAM" id="MobiDB-lite"/>
    </source>
</evidence>
<keyword evidence="4" id="KW-0547">Nucleotide-binding</keyword>
<proteinExistence type="predicted"/>
<keyword evidence="2" id="KW-0723">Serine/threonine-protein kinase</keyword>
<dbReference type="EC" id="2.7.11.1" evidence="1"/>
<evidence type="ECO:0000256" key="6">
    <source>
        <dbReference type="ARBA" id="ARBA00022840"/>
    </source>
</evidence>
<dbReference type="InterPro" id="IPR045216">
    <property type="entry name" value="CK2_alpha"/>
</dbReference>
<dbReference type="PANTHER" id="PTHR24054">
    <property type="entry name" value="CASEIN KINASE II SUBUNIT ALPHA"/>
    <property type="match status" value="1"/>
</dbReference>
<dbReference type="GO" id="GO:0005829">
    <property type="term" value="C:cytosol"/>
    <property type="evidence" value="ECO:0007669"/>
    <property type="project" value="TreeGrafter"/>
</dbReference>
<evidence type="ECO:0000256" key="2">
    <source>
        <dbReference type="ARBA" id="ARBA00022527"/>
    </source>
</evidence>
<dbReference type="InterPro" id="IPR011009">
    <property type="entry name" value="Kinase-like_dom_sf"/>
</dbReference>
<organism evidence="11 12">
    <name type="scientific">Olpidium bornovanus</name>
    <dbReference type="NCBI Taxonomy" id="278681"/>
    <lineage>
        <taxon>Eukaryota</taxon>
        <taxon>Fungi</taxon>
        <taxon>Fungi incertae sedis</taxon>
        <taxon>Olpidiomycota</taxon>
        <taxon>Olpidiomycotina</taxon>
        <taxon>Olpidiomycetes</taxon>
        <taxon>Olpidiales</taxon>
        <taxon>Olpidiaceae</taxon>
        <taxon>Olpidium</taxon>
    </lineage>
</organism>
<keyword evidence="5" id="KW-0418">Kinase</keyword>
<dbReference type="Gene3D" id="1.10.510.10">
    <property type="entry name" value="Transferase(Phosphotransferase) domain 1"/>
    <property type="match status" value="1"/>
</dbReference>
<dbReference type="Pfam" id="PF10407">
    <property type="entry name" value="Cytokin_check_N"/>
    <property type="match status" value="1"/>
</dbReference>
<evidence type="ECO:0000259" key="10">
    <source>
        <dbReference type="PROSITE" id="PS50011"/>
    </source>
</evidence>
<evidence type="ECO:0000256" key="4">
    <source>
        <dbReference type="ARBA" id="ARBA00022741"/>
    </source>
</evidence>
<gene>
    <name evidence="11" type="ORF">BJ554DRAFT_4121</name>
</gene>
<protein>
    <recommendedName>
        <fullName evidence="1">non-specific serine/threonine protein kinase</fullName>
        <ecNumber evidence="1">2.7.11.1</ecNumber>
    </recommendedName>
</protein>
<dbReference type="Proteomes" id="UP000673691">
    <property type="component" value="Unassembled WGS sequence"/>
</dbReference>
<dbReference type="GO" id="GO:0005524">
    <property type="term" value="F:ATP binding"/>
    <property type="evidence" value="ECO:0007669"/>
    <property type="project" value="UniProtKB-KW"/>
</dbReference>
<comment type="catalytic activity">
    <reaction evidence="8">
        <text>L-seryl-[protein] + ATP = O-phospho-L-seryl-[protein] + ADP + H(+)</text>
        <dbReference type="Rhea" id="RHEA:17989"/>
        <dbReference type="Rhea" id="RHEA-COMP:9863"/>
        <dbReference type="Rhea" id="RHEA-COMP:11604"/>
        <dbReference type="ChEBI" id="CHEBI:15378"/>
        <dbReference type="ChEBI" id="CHEBI:29999"/>
        <dbReference type="ChEBI" id="CHEBI:30616"/>
        <dbReference type="ChEBI" id="CHEBI:83421"/>
        <dbReference type="ChEBI" id="CHEBI:456216"/>
        <dbReference type="EC" id="2.7.11.1"/>
    </reaction>
</comment>
<dbReference type="PANTHER" id="PTHR24054:SF0">
    <property type="entry name" value="CASEIN KINASE II SUBUNIT ALPHA"/>
    <property type="match status" value="1"/>
</dbReference>
<evidence type="ECO:0000256" key="3">
    <source>
        <dbReference type="ARBA" id="ARBA00022679"/>
    </source>
</evidence>